<dbReference type="EMBL" id="BLJE01000005">
    <property type="protein sequence ID" value="GFE66654.1"/>
    <property type="molecule type" value="Genomic_DNA"/>
</dbReference>
<dbReference type="InterPro" id="IPR039422">
    <property type="entry name" value="MarR/SlyA-like"/>
</dbReference>
<reference evidence="2 3" key="1">
    <citation type="submission" date="2019-12" db="EMBL/GenBank/DDBJ databases">
        <title>Litoreibacter badius sp. nov., a novel bacteriochlorophyll a-containing bacterium in the genus Litoreibacter.</title>
        <authorList>
            <person name="Kanamuro M."/>
            <person name="Takabe Y."/>
            <person name="Mori K."/>
            <person name="Takaichi S."/>
            <person name="Hanada S."/>
        </authorList>
    </citation>
    <scope>NUCLEOTIDE SEQUENCE [LARGE SCALE GENOMIC DNA]</scope>
    <source>
        <strain evidence="2 3">K6</strain>
    </source>
</reference>
<dbReference type="GO" id="GO:0003700">
    <property type="term" value="F:DNA-binding transcription factor activity"/>
    <property type="evidence" value="ECO:0007669"/>
    <property type="project" value="InterPro"/>
</dbReference>
<evidence type="ECO:0000259" key="1">
    <source>
        <dbReference type="PROSITE" id="PS50995"/>
    </source>
</evidence>
<dbReference type="OrthoDB" id="582199at2"/>
<protein>
    <recommendedName>
        <fullName evidence="1">HTH marR-type domain-containing protein</fullName>
    </recommendedName>
</protein>
<dbReference type="AlphaFoldDB" id="A0A6N6JKH6"/>
<dbReference type="RefSeq" id="WP_159809881.1">
    <property type="nucleotide sequence ID" value="NZ_BLJE01000005.1"/>
</dbReference>
<feature type="domain" description="HTH marR-type" evidence="1">
    <location>
        <begin position="1"/>
        <end position="150"/>
    </location>
</feature>
<evidence type="ECO:0000313" key="2">
    <source>
        <dbReference type="EMBL" id="GFE66654.1"/>
    </source>
</evidence>
<dbReference type="Proteomes" id="UP000436822">
    <property type="component" value="Unassembled WGS sequence"/>
</dbReference>
<dbReference type="PROSITE" id="PS50995">
    <property type="entry name" value="HTH_MARR_2"/>
    <property type="match status" value="1"/>
</dbReference>
<comment type="caution">
    <text evidence="2">The sequence shown here is derived from an EMBL/GenBank/DDBJ whole genome shotgun (WGS) entry which is preliminary data.</text>
</comment>
<keyword evidence="3" id="KW-1185">Reference proteome</keyword>
<dbReference type="PANTHER" id="PTHR33164:SF43">
    <property type="entry name" value="HTH-TYPE TRANSCRIPTIONAL REPRESSOR YETL"/>
    <property type="match status" value="1"/>
</dbReference>
<dbReference type="InterPro" id="IPR036388">
    <property type="entry name" value="WH-like_DNA-bd_sf"/>
</dbReference>
<name>A0A6N6JKH6_9RHOB</name>
<proteinExistence type="predicted"/>
<dbReference type="Gene3D" id="1.10.10.10">
    <property type="entry name" value="Winged helix-like DNA-binding domain superfamily/Winged helix DNA-binding domain"/>
    <property type="match status" value="1"/>
</dbReference>
<dbReference type="SMART" id="SM00347">
    <property type="entry name" value="HTH_MARR"/>
    <property type="match status" value="1"/>
</dbReference>
<dbReference type="PANTHER" id="PTHR33164">
    <property type="entry name" value="TRANSCRIPTIONAL REGULATOR, MARR FAMILY"/>
    <property type="match status" value="1"/>
</dbReference>
<organism evidence="2 3">
    <name type="scientific">Litoreibacter roseus</name>
    <dbReference type="NCBI Taxonomy" id="2601869"/>
    <lineage>
        <taxon>Bacteria</taxon>
        <taxon>Pseudomonadati</taxon>
        <taxon>Pseudomonadota</taxon>
        <taxon>Alphaproteobacteria</taxon>
        <taxon>Rhodobacterales</taxon>
        <taxon>Roseobacteraceae</taxon>
        <taxon>Litoreibacter</taxon>
    </lineage>
</organism>
<dbReference type="InterPro" id="IPR036390">
    <property type="entry name" value="WH_DNA-bd_sf"/>
</dbReference>
<evidence type="ECO:0000313" key="3">
    <source>
        <dbReference type="Proteomes" id="UP000436822"/>
    </source>
</evidence>
<sequence>MKHPSDPIPTDDVSPAVATETWLAVVQTYNECTATLSKRLEPLGLSLLEHEVLMNLMRSDDLTQKQLSHRCFSAKSGISMLISRFEADGLISRRRSATDQRAWLLSLTPKGQILARQAFDIQSEVVTAMAKAFSDEELSLVKSRMEDATARLRTLRDS</sequence>
<gene>
    <name evidence="2" type="ORF">KIN_37280</name>
</gene>
<dbReference type="InterPro" id="IPR000835">
    <property type="entry name" value="HTH_MarR-typ"/>
</dbReference>
<dbReference type="GO" id="GO:0006950">
    <property type="term" value="P:response to stress"/>
    <property type="evidence" value="ECO:0007669"/>
    <property type="project" value="TreeGrafter"/>
</dbReference>
<dbReference type="SUPFAM" id="SSF46785">
    <property type="entry name" value="Winged helix' DNA-binding domain"/>
    <property type="match status" value="1"/>
</dbReference>
<accession>A0A6N6JKH6</accession>
<dbReference type="Pfam" id="PF12802">
    <property type="entry name" value="MarR_2"/>
    <property type="match status" value="1"/>
</dbReference>